<dbReference type="EMBL" id="AZMM01012586">
    <property type="protein sequence ID" value="ETJ32970.1"/>
    <property type="molecule type" value="Genomic_DNA"/>
</dbReference>
<evidence type="ECO:0000313" key="1">
    <source>
        <dbReference type="EMBL" id="ETJ32970.1"/>
    </source>
</evidence>
<gene>
    <name evidence="1" type="ORF">Q604_UNBC12586G0001</name>
</gene>
<sequence>LPGAIFSVWHNISGSVFASIRRRGAKNANEYIEVKEREFN</sequence>
<dbReference type="AlphaFoldDB" id="W1XU12"/>
<name>W1XU12_9ZZZZ</name>
<feature type="non-terminal residue" evidence="1">
    <location>
        <position position="1"/>
    </location>
</feature>
<organism evidence="1">
    <name type="scientific">human gut metagenome</name>
    <dbReference type="NCBI Taxonomy" id="408170"/>
    <lineage>
        <taxon>unclassified sequences</taxon>
        <taxon>metagenomes</taxon>
        <taxon>organismal metagenomes</taxon>
    </lineage>
</organism>
<accession>W1XU12</accession>
<evidence type="ECO:0008006" key="2">
    <source>
        <dbReference type="Google" id="ProtNLM"/>
    </source>
</evidence>
<protein>
    <recommendedName>
        <fullName evidence="2">Bile acid transporter</fullName>
    </recommendedName>
</protein>
<comment type="caution">
    <text evidence="1">The sequence shown here is derived from an EMBL/GenBank/DDBJ whole genome shotgun (WGS) entry which is preliminary data.</text>
</comment>
<reference evidence="1" key="1">
    <citation type="submission" date="2013-12" db="EMBL/GenBank/DDBJ databases">
        <title>A Varibaculum cambriense genome reconstructed from a premature infant gut community with otherwise low bacterial novelty that shifts toward anaerobic metabolism during the third week of life.</title>
        <authorList>
            <person name="Brown C.T."/>
            <person name="Sharon I."/>
            <person name="Thomas B.C."/>
            <person name="Castelle C.J."/>
            <person name="Morowitz M.J."/>
            <person name="Banfield J.F."/>
        </authorList>
    </citation>
    <scope>NUCLEOTIDE SEQUENCE</scope>
</reference>
<proteinExistence type="predicted"/>